<sequence>MKANRLGRTKVEVTELGFGAAPIGNLFHPVDDETALAAIDTAWDGGVRYFDTAPHYGLGLSERRLGEALAHRPRDRFTVSTKVGRLLVPNPSPTGSDLAAGAFAVDDALTRELDYSGDGVRRSLEASLIRLGLDRVDIVYVHDPDDHMDTAIGEAIPALVDLRDQGVIGAIGAGMNYVDPLLRFVTETDVDVVMVAGRWTLLDRSAAPLLAACGERGVSVAAAAPFNSGLLARPWPADDARFDYEQAPAKVLAAARAAATTCTAYGTVLPHAAMRFPLEHPVVACVVAGARDSDQIRQSAEWVTTETPAGLFAAIEAGRAG</sequence>
<dbReference type="InterPro" id="IPR036812">
    <property type="entry name" value="NAD(P)_OxRdtase_dom_sf"/>
</dbReference>
<dbReference type="Proteomes" id="UP000199651">
    <property type="component" value="Unassembled WGS sequence"/>
</dbReference>
<dbReference type="CDD" id="cd19162">
    <property type="entry name" value="AKR_FDH"/>
    <property type="match status" value="1"/>
</dbReference>
<dbReference type="STRING" id="504798.SAMN05421871_103535"/>
<dbReference type="GO" id="GO:0005829">
    <property type="term" value="C:cytosol"/>
    <property type="evidence" value="ECO:0007669"/>
    <property type="project" value="TreeGrafter"/>
</dbReference>
<proteinExistence type="predicted"/>
<dbReference type="InterPro" id="IPR023210">
    <property type="entry name" value="NADP_OxRdtase_dom"/>
</dbReference>
<gene>
    <name evidence="2" type="ORF">SAMN05192558_101335</name>
</gene>
<dbReference type="AlphaFoldDB" id="A0A1H0FEF3"/>
<dbReference type="SUPFAM" id="SSF51430">
    <property type="entry name" value="NAD(P)-linked oxidoreductase"/>
    <property type="match status" value="1"/>
</dbReference>
<accession>A0A1H0FEF3</accession>
<dbReference type="PANTHER" id="PTHR42686:SF1">
    <property type="entry name" value="GH17980P-RELATED"/>
    <property type="match status" value="1"/>
</dbReference>
<dbReference type="OrthoDB" id="9768851at2"/>
<evidence type="ECO:0000259" key="1">
    <source>
        <dbReference type="Pfam" id="PF00248"/>
    </source>
</evidence>
<dbReference type="GO" id="GO:0016491">
    <property type="term" value="F:oxidoreductase activity"/>
    <property type="evidence" value="ECO:0007669"/>
    <property type="project" value="InterPro"/>
</dbReference>
<dbReference type="InterPro" id="IPR020471">
    <property type="entry name" value="AKR"/>
</dbReference>
<feature type="domain" description="NADP-dependent oxidoreductase" evidence="1">
    <location>
        <begin position="15"/>
        <end position="315"/>
    </location>
</feature>
<organism evidence="2 3">
    <name type="scientific">Actinokineospora alba</name>
    <dbReference type="NCBI Taxonomy" id="504798"/>
    <lineage>
        <taxon>Bacteria</taxon>
        <taxon>Bacillati</taxon>
        <taxon>Actinomycetota</taxon>
        <taxon>Actinomycetes</taxon>
        <taxon>Pseudonocardiales</taxon>
        <taxon>Pseudonocardiaceae</taxon>
        <taxon>Actinokineospora</taxon>
    </lineage>
</organism>
<keyword evidence="3" id="KW-1185">Reference proteome</keyword>
<protein>
    <submittedName>
        <fullName evidence="2">D-threo-aldose 1-dehydrogenase</fullName>
    </submittedName>
</protein>
<dbReference type="PANTHER" id="PTHR42686">
    <property type="entry name" value="GH17980P-RELATED"/>
    <property type="match status" value="1"/>
</dbReference>
<reference evidence="3" key="1">
    <citation type="submission" date="2016-10" db="EMBL/GenBank/DDBJ databases">
        <authorList>
            <person name="Varghese N."/>
            <person name="Submissions S."/>
        </authorList>
    </citation>
    <scope>NUCLEOTIDE SEQUENCE [LARGE SCALE GENOMIC DNA]</scope>
    <source>
        <strain evidence="3">IBRC-M 10655</strain>
    </source>
</reference>
<dbReference type="InterPro" id="IPR044477">
    <property type="entry name" value="FDH-like"/>
</dbReference>
<dbReference type="Pfam" id="PF00248">
    <property type="entry name" value="Aldo_ket_red"/>
    <property type="match status" value="1"/>
</dbReference>
<dbReference type="RefSeq" id="WP_091368872.1">
    <property type="nucleotide sequence ID" value="NZ_FNDV01000003.1"/>
</dbReference>
<name>A0A1H0FEF3_9PSEU</name>
<dbReference type="EMBL" id="FNJB01000001">
    <property type="protein sequence ID" value="SDN92902.1"/>
    <property type="molecule type" value="Genomic_DNA"/>
</dbReference>
<dbReference type="Gene3D" id="3.20.20.100">
    <property type="entry name" value="NADP-dependent oxidoreductase domain"/>
    <property type="match status" value="1"/>
</dbReference>
<evidence type="ECO:0000313" key="3">
    <source>
        <dbReference type="Proteomes" id="UP000199651"/>
    </source>
</evidence>
<evidence type="ECO:0000313" key="2">
    <source>
        <dbReference type="EMBL" id="SDN92902.1"/>
    </source>
</evidence>